<dbReference type="EMBL" id="MT740244">
    <property type="protein sequence ID" value="QOC54839.1"/>
    <property type="molecule type" value="Genomic_DNA"/>
</dbReference>
<protein>
    <submittedName>
        <fullName evidence="1">Uncharacterized protein</fullName>
    </submittedName>
</protein>
<accession>A0A7L7SH02</accession>
<keyword evidence="2" id="KW-1185">Reference proteome</keyword>
<sequence length="68" mass="7799">MIRHVVVKSEDPFTLCSFNNRGTVELFPTVYSALSFIDEMIKEECKYMYEVRGFNLRGNIGRSFGGVV</sequence>
<name>A0A7L7SH02_9CAUD</name>
<evidence type="ECO:0000313" key="2">
    <source>
        <dbReference type="Proteomes" id="UP000524862"/>
    </source>
</evidence>
<dbReference type="RefSeq" id="YP_010672316.1">
    <property type="nucleotide sequence ID" value="NC_070976.1"/>
</dbReference>
<organism evidence="1 2">
    <name type="scientific">Proteus phage 3H10_20</name>
    <dbReference type="NCBI Taxonomy" id="2772448"/>
    <lineage>
        <taxon>Viruses</taxon>
        <taxon>Duplodnaviria</taxon>
        <taxon>Heunggongvirae</taxon>
        <taxon>Uroviricota</taxon>
        <taxon>Caudoviricetes</taxon>
        <taxon>Grimontviridae</taxon>
        <taxon>Privateervirus</taxon>
        <taxon>Privateervirus 3H1020</taxon>
    </lineage>
</organism>
<evidence type="ECO:0000313" key="1">
    <source>
        <dbReference type="EMBL" id="QOC54839.1"/>
    </source>
</evidence>
<proteinExistence type="predicted"/>
<reference evidence="1 2" key="1">
    <citation type="submission" date="2020-07" db="EMBL/GenBank/DDBJ databases">
        <title>Bacteriophages application to control Proteus mirabilis infection.</title>
        <authorList>
            <person name="Connerton I.F."/>
        </authorList>
    </citation>
    <scope>NUCLEOTIDE SEQUENCE [LARGE SCALE GENOMIC DNA]</scope>
</reference>
<dbReference type="Proteomes" id="UP000524862">
    <property type="component" value="Segment"/>
</dbReference>
<dbReference type="KEGG" id="vg:77948591"/>
<dbReference type="GeneID" id="77948591"/>